<dbReference type="PANTHER" id="PTHR11956:SF5">
    <property type="entry name" value="ARGININE--TRNA LIGASE, CYTOPLASMIC"/>
    <property type="match status" value="1"/>
</dbReference>
<dbReference type="InterPro" id="IPR035684">
    <property type="entry name" value="ArgRS_core"/>
</dbReference>
<dbReference type="PRINTS" id="PR01038">
    <property type="entry name" value="TRNASYNTHARG"/>
</dbReference>
<feature type="domain" description="Arginyl-tRNA synthetase catalytic core" evidence="1">
    <location>
        <begin position="53"/>
        <end position="134"/>
    </location>
</feature>
<dbReference type="PANTHER" id="PTHR11956">
    <property type="entry name" value="ARGINYL-TRNA SYNTHETASE"/>
    <property type="match status" value="1"/>
</dbReference>
<gene>
    <name evidence="3" type="ORF">METZ01_LOCUS147002</name>
</gene>
<proteinExistence type="predicted"/>
<feature type="domain" description="Arginyl tRNA synthetase N-terminal" evidence="2">
    <location>
        <begin position="3"/>
        <end position="41"/>
    </location>
</feature>
<sequence>MKSQLKKKNYDLRKYIHNNIVNFEYVKKVEITKVGFINIFFKEDFLVKKLYLILSNPNNYGSNVSGNNDKINIEFVSANPTGPLHIAHIRGAVLGDVLASILQATGYKVTREYYLNDAGSQINILGNSLYKRYQQIFGIKILISSEEYPGEYLKH</sequence>
<dbReference type="InterPro" id="IPR005148">
    <property type="entry name" value="Arg-tRNA-synth_N"/>
</dbReference>
<organism evidence="3">
    <name type="scientific">marine metagenome</name>
    <dbReference type="NCBI Taxonomy" id="408172"/>
    <lineage>
        <taxon>unclassified sequences</taxon>
        <taxon>metagenomes</taxon>
        <taxon>ecological metagenomes</taxon>
    </lineage>
</organism>
<dbReference type="Pfam" id="PF03485">
    <property type="entry name" value="Arg_tRNA_synt_N"/>
    <property type="match status" value="1"/>
</dbReference>
<dbReference type="GO" id="GO:0006420">
    <property type="term" value="P:arginyl-tRNA aminoacylation"/>
    <property type="evidence" value="ECO:0007669"/>
    <property type="project" value="InterPro"/>
</dbReference>
<reference evidence="3" key="1">
    <citation type="submission" date="2018-05" db="EMBL/GenBank/DDBJ databases">
        <authorList>
            <person name="Lanie J.A."/>
            <person name="Ng W.-L."/>
            <person name="Kazmierczak K.M."/>
            <person name="Andrzejewski T.M."/>
            <person name="Davidsen T.M."/>
            <person name="Wayne K.J."/>
            <person name="Tettelin H."/>
            <person name="Glass J.I."/>
            <person name="Rusch D."/>
            <person name="Podicherti R."/>
            <person name="Tsui H.-C.T."/>
            <person name="Winkler M.E."/>
        </authorList>
    </citation>
    <scope>NUCLEOTIDE SEQUENCE</scope>
</reference>
<evidence type="ECO:0000259" key="1">
    <source>
        <dbReference type="Pfam" id="PF00750"/>
    </source>
</evidence>
<dbReference type="GO" id="GO:0004814">
    <property type="term" value="F:arginine-tRNA ligase activity"/>
    <property type="evidence" value="ECO:0007669"/>
    <property type="project" value="InterPro"/>
</dbReference>
<dbReference type="SUPFAM" id="SSF55190">
    <property type="entry name" value="Arginyl-tRNA synthetase (ArgRS), N-terminal 'additional' domain"/>
    <property type="match status" value="1"/>
</dbReference>
<protein>
    <submittedName>
        <fullName evidence="3">Uncharacterized protein</fullName>
    </submittedName>
</protein>
<dbReference type="InterPro" id="IPR014729">
    <property type="entry name" value="Rossmann-like_a/b/a_fold"/>
</dbReference>
<evidence type="ECO:0000259" key="2">
    <source>
        <dbReference type="Pfam" id="PF03485"/>
    </source>
</evidence>
<dbReference type="SUPFAM" id="SSF52374">
    <property type="entry name" value="Nucleotidylyl transferase"/>
    <property type="match status" value="1"/>
</dbReference>
<dbReference type="GO" id="GO:0005524">
    <property type="term" value="F:ATP binding"/>
    <property type="evidence" value="ECO:0007669"/>
    <property type="project" value="InterPro"/>
</dbReference>
<dbReference type="Pfam" id="PF00750">
    <property type="entry name" value="tRNA-synt_1d"/>
    <property type="match status" value="1"/>
</dbReference>
<evidence type="ECO:0000313" key="3">
    <source>
        <dbReference type="EMBL" id="SVA94148.1"/>
    </source>
</evidence>
<dbReference type="GO" id="GO:0005737">
    <property type="term" value="C:cytoplasm"/>
    <property type="evidence" value="ECO:0007669"/>
    <property type="project" value="InterPro"/>
</dbReference>
<dbReference type="Gene3D" id="3.30.1360.70">
    <property type="entry name" value="Arginyl tRNA synthetase N-terminal domain"/>
    <property type="match status" value="1"/>
</dbReference>
<dbReference type="InterPro" id="IPR036695">
    <property type="entry name" value="Arg-tRNA-synth_N_sf"/>
</dbReference>
<name>A0A381ZXW1_9ZZZZ</name>
<dbReference type="AlphaFoldDB" id="A0A381ZXW1"/>
<feature type="non-terminal residue" evidence="3">
    <location>
        <position position="155"/>
    </location>
</feature>
<dbReference type="Gene3D" id="3.40.50.620">
    <property type="entry name" value="HUPs"/>
    <property type="match status" value="1"/>
</dbReference>
<accession>A0A381ZXW1</accession>
<dbReference type="InterPro" id="IPR001278">
    <property type="entry name" value="Arg-tRNA-ligase"/>
</dbReference>
<dbReference type="EMBL" id="UINC01023124">
    <property type="protein sequence ID" value="SVA94148.1"/>
    <property type="molecule type" value="Genomic_DNA"/>
</dbReference>